<organism evidence="1">
    <name type="scientific">Rheinheimera sp. BAL341</name>
    <dbReference type="NCBI Taxonomy" id="1708203"/>
    <lineage>
        <taxon>Bacteria</taxon>
        <taxon>Pseudomonadati</taxon>
        <taxon>Pseudomonadota</taxon>
        <taxon>Gammaproteobacteria</taxon>
        <taxon>Chromatiales</taxon>
        <taxon>Chromatiaceae</taxon>
        <taxon>Rheinheimera</taxon>
    </lineage>
</organism>
<protein>
    <submittedName>
        <fullName evidence="1">Uncharacterized protein</fullName>
    </submittedName>
</protein>
<gene>
    <name evidence="1" type="ORF">BAL341_1192</name>
</gene>
<dbReference type="EMBL" id="CAAJGR010000078">
    <property type="protein sequence ID" value="VHO03042.1"/>
    <property type="molecule type" value="Genomic_DNA"/>
</dbReference>
<sequence>MQCQQALSLQAKLSPPSYVYPCPLSLSDAPHFLERGFFFC</sequence>
<evidence type="ECO:0000313" key="1">
    <source>
        <dbReference type="EMBL" id="VHO03042.1"/>
    </source>
</evidence>
<name>A0A486XNB6_9GAMM</name>
<dbReference type="AlphaFoldDB" id="A0A486XNB6"/>
<proteinExistence type="predicted"/>
<reference evidence="1" key="1">
    <citation type="submission" date="2019-04" db="EMBL/GenBank/DDBJ databases">
        <authorList>
            <person name="Brambilla D."/>
        </authorList>
    </citation>
    <scope>NUCLEOTIDE SEQUENCE</scope>
    <source>
        <strain evidence="1">BAL1</strain>
    </source>
</reference>
<accession>A0A486XNB6</accession>